<gene>
    <name evidence="2" type="ORF">J5N97_002501</name>
</gene>
<evidence type="ECO:0000313" key="2">
    <source>
        <dbReference type="EMBL" id="KAJ0984145.1"/>
    </source>
</evidence>
<reference evidence="2" key="2">
    <citation type="journal article" date="2022" name="Hortic Res">
        <title>The genome of Dioscorea zingiberensis sheds light on the biosynthesis, origin and evolution of the medicinally important diosgenin saponins.</title>
        <authorList>
            <person name="Li Y."/>
            <person name="Tan C."/>
            <person name="Li Z."/>
            <person name="Guo J."/>
            <person name="Li S."/>
            <person name="Chen X."/>
            <person name="Wang C."/>
            <person name="Dai X."/>
            <person name="Yang H."/>
            <person name="Song W."/>
            <person name="Hou L."/>
            <person name="Xu J."/>
            <person name="Tong Z."/>
            <person name="Xu A."/>
            <person name="Yuan X."/>
            <person name="Wang W."/>
            <person name="Yang Q."/>
            <person name="Chen L."/>
            <person name="Sun Z."/>
            <person name="Wang K."/>
            <person name="Pan B."/>
            <person name="Chen J."/>
            <person name="Bao Y."/>
            <person name="Liu F."/>
            <person name="Qi X."/>
            <person name="Gang D.R."/>
            <person name="Wen J."/>
            <person name="Li J."/>
        </authorList>
    </citation>
    <scope>NUCLEOTIDE SEQUENCE</scope>
    <source>
        <strain evidence="2">Dzin_1.0</strain>
    </source>
</reference>
<name>A0A9D5D4X1_9LILI</name>
<organism evidence="2 3">
    <name type="scientific">Dioscorea zingiberensis</name>
    <dbReference type="NCBI Taxonomy" id="325984"/>
    <lineage>
        <taxon>Eukaryota</taxon>
        <taxon>Viridiplantae</taxon>
        <taxon>Streptophyta</taxon>
        <taxon>Embryophyta</taxon>
        <taxon>Tracheophyta</taxon>
        <taxon>Spermatophyta</taxon>
        <taxon>Magnoliopsida</taxon>
        <taxon>Liliopsida</taxon>
        <taxon>Dioscoreales</taxon>
        <taxon>Dioscoreaceae</taxon>
        <taxon>Dioscorea</taxon>
    </lineage>
</organism>
<feature type="compositionally biased region" description="Basic residues" evidence="1">
    <location>
        <begin position="43"/>
        <end position="55"/>
    </location>
</feature>
<sequence>MGCGKPPQKGSDSHIAACPHQALKQDTFGIQFPSISSSPPPSGRRRRLGKRIPGD</sequence>
<reference evidence="2" key="1">
    <citation type="submission" date="2021-03" db="EMBL/GenBank/DDBJ databases">
        <authorList>
            <person name="Li Z."/>
            <person name="Yang C."/>
        </authorList>
    </citation>
    <scope>NUCLEOTIDE SEQUENCE</scope>
    <source>
        <strain evidence="2">Dzin_1.0</strain>
        <tissue evidence="2">Leaf</tissue>
    </source>
</reference>
<evidence type="ECO:0000313" key="3">
    <source>
        <dbReference type="Proteomes" id="UP001085076"/>
    </source>
</evidence>
<evidence type="ECO:0000256" key="1">
    <source>
        <dbReference type="SAM" id="MobiDB-lite"/>
    </source>
</evidence>
<dbReference type="EMBL" id="JAGGNH010000001">
    <property type="protein sequence ID" value="KAJ0984145.1"/>
    <property type="molecule type" value="Genomic_DNA"/>
</dbReference>
<dbReference type="AlphaFoldDB" id="A0A9D5D4X1"/>
<comment type="caution">
    <text evidence="2">The sequence shown here is derived from an EMBL/GenBank/DDBJ whole genome shotgun (WGS) entry which is preliminary data.</text>
</comment>
<protein>
    <submittedName>
        <fullName evidence="2">Uncharacterized protein</fullName>
    </submittedName>
</protein>
<proteinExistence type="predicted"/>
<dbReference type="Proteomes" id="UP001085076">
    <property type="component" value="Miscellaneous, Linkage group lg01"/>
</dbReference>
<keyword evidence="3" id="KW-1185">Reference proteome</keyword>
<accession>A0A9D5D4X1</accession>
<feature type="region of interest" description="Disordered" evidence="1">
    <location>
        <begin position="31"/>
        <end position="55"/>
    </location>
</feature>